<reference evidence="2" key="1">
    <citation type="submission" date="2023-01" db="EMBL/GenBank/DDBJ databases">
        <title>Genome assembly of the deep-sea coral Lophelia pertusa.</title>
        <authorList>
            <person name="Herrera S."/>
            <person name="Cordes E."/>
        </authorList>
    </citation>
    <scope>NUCLEOTIDE SEQUENCE</scope>
    <source>
        <strain evidence="2">USNM1676648</strain>
        <tissue evidence="2">Polyp</tissue>
    </source>
</reference>
<evidence type="ECO:0000313" key="2">
    <source>
        <dbReference type="EMBL" id="KAJ7347657.1"/>
    </source>
</evidence>
<evidence type="ECO:0000259" key="1">
    <source>
        <dbReference type="Pfam" id="PF18597"/>
    </source>
</evidence>
<dbReference type="EMBL" id="MU827534">
    <property type="protein sequence ID" value="KAJ7347657.1"/>
    <property type="molecule type" value="Genomic_DNA"/>
</dbReference>
<dbReference type="OrthoDB" id="10055605at2759"/>
<comment type="caution">
    <text evidence="2">The sequence shown here is derived from an EMBL/GenBank/DDBJ whole genome shotgun (WGS) entry which is preliminary data.</text>
</comment>
<protein>
    <submittedName>
        <fullName evidence="2">TRAFAC class myosin-kinesin ATPase super</fullName>
    </submittedName>
</protein>
<dbReference type="Proteomes" id="UP001163046">
    <property type="component" value="Unassembled WGS sequence"/>
</dbReference>
<organism evidence="2 3">
    <name type="scientific">Desmophyllum pertusum</name>
    <dbReference type="NCBI Taxonomy" id="174260"/>
    <lineage>
        <taxon>Eukaryota</taxon>
        <taxon>Metazoa</taxon>
        <taxon>Cnidaria</taxon>
        <taxon>Anthozoa</taxon>
        <taxon>Hexacorallia</taxon>
        <taxon>Scleractinia</taxon>
        <taxon>Caryophylliina</taxon>
        <taxon>Caryophylliidae</taxon>
        <taxon>Desmophyllum</taxon>
    </lineage>
</organism>
<dbReference type="Pfam" id="PF18597">
    <property type="entry name" value="SH3_19"/>
    <property type="match status" value="1"/>
</dbReference>
<sequence length="75" mass="8598">MESFHEVGSRVWLLEGKDWVPATVTESKGGQVTFHTEYDKTYNMAKESLNRQNVTAMHQNKCGRGGRYGQLRRPP</sequence>
<accession>A0A9W9YH34</accession>
<dbReference type="AlphaFoldDB" id="A0A9W9YH34"/>
<proteinExistence type="predicted"/>
<evidence type="ECO:0000313" key="3">
    <source>
        <dbReference type="Proteomes" id="UP001163046"/>
    </source>
</evidence>
<name>A0A9W9YH34_9CNID</name>
<keyword evidence="3" id="KW-1185">Reference proteome</keyword>
<gene>
    <name evidence="2" type="primary">myo10</name>
    <name evidence="2" type="ORF">OS493_039719</name>
</gene>
<dbReference type="InterPro" id="IPR040640">
    <property type="entry name" value="MyoX_N_SH3"/>
</dbReference>
<feature type="domain" description="Myosin X N-terminal SH3" evidence="1">
    <location>
        <begin position="8"/>
        <end position="58"/>
    </location>
</feature>